<keyword evidence="2" id="KW-1185">Reference proteome</keyword>
<name>A0A849C270_9NOCA</name>
<dbReference type="InterPro" id="IPR027580">
    <property type="entry name" value="EXLDI"/>
</dbReference>
<dbReference type="EMBL" id="JABELX010000006">
    <property type="protein sequence ID" value="NNH71808.1"/>
    <property type="molecule type" value="Genomic_DNA"/>
</dbReference>
<evidence type="ECO:0000313" key="2">
    <source>
        <dbReference type="Proteomes" id="UP000586827"/>
    </source>
</evidence>
<organism evidence="1 2">
    <name type="scientific">Nocardia uniformis</name>
    <dbReference type="NCBI Taxonomy" id="53432"/>
    <lineage>
        <taxon>Bacteria</taxon>
        <taxon>Bacillati</taxon>
        <taxon>Actinomycetota</taxon>
        <taxon>Actinomycetes</taxon>
        <taxon>Mycobacteriales</taxon>
        <taxon>Nocardiaceae</taxon>
        <taxon>Nocardia</taxon>
    </lineage>
</organism>
<sequence>MPTDLHKPTDPTSASAEAVTIDVTPGDDSRLTEIELRVGPGGARRQRFVGRLIGEYRQFTTQGVAQLRVYQGRTGKFLIHRQEIDWSDSSQLVANWTKGLRGWRDLIGLGEDGWGEFTTEIVDSIGELRGRLPEKLYRTVLDVIEHPSTQVLDI</sequence>
<reference evidence="1 2" key="1">
    <citation type="submission" date="2020-05" db="EMBL/GenBank/DDBJ databases">
        <title>MicrobeNet Type strains.</title>
        <authorList>
            <person name="Nicholson A.C."/>
        </authorList>
    </citation>
    <scope>NUCLEOTIDE SEQUENCE [LARGE SCALE GENOMIC DNA]</scope>
    <source>
        <strain evidence="1 2">JCM 3224</strain>
    </source>
</reference>
<dbReference type="NCBIfam" id="TIGR04342">
    <property type="entry name" value="EXLDI"/>
    <property type="match status" value="1"/>
</dbReference>
<gene>
    <name evidence="1" type="ORF">HLB23_18410</name>
</gene>
<proteinExistence type="predicted"/>
<evidence type="ECO:0000313" key="1">
    <source>
        <dbReference type="EMBL" id="NNH71808.1"/>
    </source>
</evidence>
<accession>A0A849C270</accession>
<comment type="caution">
    <text evidence="1">The sequence shown here is derived from an EMBL/GenBank/DDBJ whole genome shotgun (WGS) entry which is preliminary data.</text>
</comment>
<dbReference type="RefSeq" id="WP_067519512.1">
    <property type="nucleotide sequence ID" value="NZ_JABELX010000006.1"/>
</dbReference>
<protein>
    <submittedName>
        <fullName evidence="1">EXLDI protein</fullName>
    </submittedName>
</protein>
<dbReference type="Proteomes" id="UP000586827">
    <property type="component" value="Unassembled WGS sequence"/>
</dbReference>
<dbReference type="AlphaFoldDB" id="A0A849C270"/>